<dbReference type="InterPro" id="IPR003598">
    <property type="entry name" value="Ig_sub2"/>
</dbReference>
<evidence type="ECO:0000259" key="2">
    <source>
        <dbReference type="PROSITE" id="PS50835"/>
    </source>
</evidence>
<name>A0AAD9QYQ3_ACRCE</name>
<dbReference type="Proteomes" id="UP001249851">
    <property type="component" value="Unassembled WGS sequence"/>
</dbReference>
<feature type="domain" description="Ig-like" evidence="2">
    <location>
        <begin position="21"/>
        <end position="117"/>
    </location>
</feature>
<comment type="caution">
    <text evidence="3">The sequence shown here is derived from an EMBL/GenBank/DDBJ whole genome shotgun (WGS) entry which is preliminary data.</text>
</comment>
<gene>
    <name evidence="3" type="ORF">P5673_005838</name>
</gene>
<proteinExistence type="predicted"/>
<feature type="non-terminal residue" evidence="3">
    <location>
        <position position="117"/>
    </location>
</feature>
<feature type="signal peptide" evidence="1">
    <location>
        <begin position="1"/>
        <end position="21"/>
    </location>
</feature>
<dbReference type="CDD" id="cd00096">
    <property type="entry name" value="Ig"/>
    <property type="match status" value="1"/>
</dbReference>
<evidence type="ECO:0000313" key="3">
    <source>
        <dbReference type="EMBL" id="KAK2569977.1"/>
    </source>
</evidence>
<dbReference type="Gene3D" id="2.60.40.10">
    <property type="entry name" value="Immunoglobulins"/>
    <property type="match status" value="1"/>
</dbReference>
<evidence type="ECO:0000256" key="1">
    <source>
        <dbReference type="SAM" id="SignalP"/>
    </source>
</evidence>
<dbReference type="EMBL" id="JARQWQ010000009">
    <property type="protein sequence ID" value="KAK2569977.1"/>
    <property type="molecule type" value="Genomic_DNA"/>
</dbReference>
<reference evidence="3" key="1">
    <citation type="journal article" date="2023" name="G3 (Bethesda)">
        <title>Whole genome assembly and annotation of the endangered Caribbean coral Acropora cervicornis.</title>
        <authorList>
            <person name="Selwyn J.D."/>
            <person name="Vollmer S.V."/>
        </authorList>
    </citation>
    <scope>NUCLEOTIDE SEQUENCE</scope>
    <source>
        <strain evidence="3">K2</strain>
    </source>
</reference>
<dbReference type="AlphaFoldDB" id="A0AAD9QYQ3"/>
<protein>
    <recommendedName>
        <fullName evidence="2">Ig-like domain-containing protein</fullName>
    </recommendedName>
</protein>
<organism evidence="3 4">
    <name type="scientific">Acropora cervicornis</name>
    <name type="common">Staghorn coral</name>
    <dbReference type="NCBI Taxonomy" id="6130"/>
    <lineage>
        <taxon>Eukaryota</taxon>
        <taxon>Metazoa</taxon>
        <taxon>Cnidaria</taxon>
        <taxon>Anthozoa</taxon>
        <taxon>Hexacorallia</taxon>
        <taxon>Scleractinia</taxon>
        <taxon>Astrocoeniina</taxon>
        <taxon>Acroporidae</taxon>
        <taxon>Acropora</taxon>
    </lineage>
</organism>
<dbReference type="SUPFAM" id="SSF48726">
    <property type="entry name" value="Immunoglobulin"/>
    <property type="match status" value="1"/>
</dbReference>
<dbReference type="InterPro" id="IPR013783">
    <property type="entry name" value="Ig-like_fold"/>
</dbReference>
<keyword evidence="4" id="KW-1185">Reference proteome</keyword>
<dbReference type="Pfam" id="PF13927">
    <property type="entry name" value="Ig_3"/>
    <property type="match status" value="1"/>
</dbReference>
<evidence type="ECO:0000313" key="4">
    <source>
        <dbReference type="Proteomes" id="UP001249851"/>
    </source>
</evidence>
<reference evidence="3" key="2">
    <citation type="journal article" date="2023" name="Science">
        <title>Genomic signatures of disease resistance in endangered staghorn corals.</title>
        <authorList>
            <person name="Vollmer S.V."/>
            <person name="Selwyn J.D."/>
            <person name="Despard B.A."/>
            <person name="Roesel C.L."/>
        </authorList>
    </citation>
    <scope>NUCLEOTIDE SEQUENCE</scope>
    <source>
        <strain evidence="3">K2</strain>
    </source>
</reference>
<dbReference type="PROSITE" id="PS50835">
    <property type="entry name" value="IG_LIKE"/>
    <property type="match status" value="1"/>
</dbReference>
<dbReference type="SMART" id="SM00409">
    <property type="entry name" value="IG"/>
    <property type="match status" value="1"/>
</dbReference>
<feature type="chain" id="PRO_5041917938" description="Ig-like domain-containing protein" evidence="1">
    <location>
        <begin position="22"/>
        <end position="117"/>
    </location>
</feature>
<sequence length="117" mass="12987">MAWNAFLLIGTLLLFTREVESKVTIEGAPEKFAVVGNEIQLTCHYNNSEVSEVQWLKNDIVISSNVTMENNTRGNITHFNETSIQLTISPIISSDAANYTCVVFDFVANSSDTIAIR</sequence>
<dbReference type="InterPro" id="IPR003599">
    <property type="entry name" value="Ig_sub"/>
</dbReference>
<dbReference type="InterPro" id="IPR007110">
    <property type="entry name" value="Ig-like_dom"/>
</dbReference>
<dbReference type="SMART" id="SM00408">
    <property type="entry name" value="IGc2"/>
    <property type="match status" value="1"/>
</dbReference>
<dbReference type="InterPro" id="IPR036179">
    <property type="entry name" value="Ig-like_dom_sf"/>
</dbReference>
<accession>A0AAD9QYQ3</accession>
<keyword evidence="1" id="KW-0732">Signal</keyword>